<evidence type="ECO:0000256" key="1">
    <source>
        <dbReference type="ARBA" id="ARBA00001947"/>
    </source>
</evidence>
<evidence type="ECO:0000256" key="5">
    <source>
        <dbReference type="ARBA" id="ARBA00022989"/>
    </source>
</evidence>
<keyword evidence="4 7" id="KW-0812">Transmembrane</keyword>
<evidence type="ECO:0000259" key="8">
    <source>
        <dbReference type="Pfam" id="PF02163"/>
    </source>
</evidence>
<dbReference type="AlphaFoldDB" id="A0A1G9J359"/>
<dbReference type="InterPro" id="IPR008915">
    <property type="entry name" value="Peptidase_M50"/>
</dbReference>
<keyword evidence="5 7" id="KW-1133">Transmembrane helix</keyword>
<dbReference type="OrthoDB" id="2445542at2"/>
<evidence type="ECO:0000256" key="3">
    <source>
        <dbReference type="ARBA" id="ARBA00007931"/>
    </source>
</evidence>
<evidence type="ECO:0000256" key="6">
    <source>
        <dbReference type="ARBA" id="ARBA00023136"/>
    </source>
</evidence>
<dbReference type="Proteomes" id="UP000183162">
    <property type="component" value="Unassembled WGS sequence"/>
</dbReference>
<comment type="cofactor">
    <cofactor evidence="1">
        <name>Zn(2+)</name>
        <dbReference type="ChEBI" id="CHEBI:29105"/>
    </cofactor>
</comment>
<feature type="domain" description="Peptidase M50" evidence="8">
    <location>
        <begin position="34"/>
        <end position="195"/>
    </location>
</feature>
<evidence type="ECO:0000256" key="2">
    <source>
        <dbReference type="ARBA" id="ARBA00004141"/>
    </source>
</evidence>
<organism evidence="9 10">
    <name type="scientific">Streptococcus equinus</name>
    <name type="common">Streptococcus bovis</name>
    <dbReference type="NCBI Taxonomy" id="1335"/>
    <lineage>
        <taxon>Bacteria</taxon>
        <taxon>Bacillati</taxon>
        <taxon>Bacillota</taxon>
        <taxon>Bacilli</taxon>
        <taxon>Lactobacillales</taxon>
        <taxon>Streptococcaceae</taxon>
        <taxon>Streptococcus</taxon>
    </lineage>
</organism>
<dbReference type="EMBL" id="FNGX01000001">
    <property type="protein sequence ID" value="SDL31879.1"/>
    <property type="molecule type" value="Genomic_DNA"/>
</dbReference>
<evidence type="ECO:0000256" key="4">
    <source>
        <dbReference type="ARBA" id="ARBA00022692"/>
    </source>
</evidence>
<evidence type="ECO:0000313" key="9">
    <source>
        <dbReference type="EMBL" id="SDL31879.1"/>
    </source>
</evidence>
<accession>A0A1G9J359</accession>
<keyword evidence="6 7" id="KW-0472">Membrane</keyword>
<reference evidence="9 10" key="1">
    <citation type="submission" date="2016-10" db="EMBL/GenBank/DDBJ databases">
        <authorList>
            <person name="de Groot N.N."/>
        </authorList>
    </citation>
    <scope>NUCLEOTIDE SEQUENCE [LARGE SCALE GENOMIC DNA]</scope>
    <source>
        <strain evidence="9 10">Sb09</strain>
    </source>
</reference>
<evidence type="ECO:0000256" key="7">
    <source>
        <dbReference type="SAM" id="Phobius"/>
    </source>
</evidence>
<evidence type="ECO:0000313" key="10">
    <source>
        <dbReference type="Proteomes" id="UP000183162"/>
    </source>
</evidence>
<dbReference type="GO" id="GO:0016020">
    <property type="term" value="C:membrane"/>
    <property type="evidence" value="ECO:0007669"/>
    <property type="project" value="UniProtKB-SubCell"/>
</dbReference>
<dbReference type="Pfam" id="PF02163">
    <property type="entry name" value="Peptidase_M50"/>
    <property type="match status" value="1"/>
</dbReference>
<protein>
    <recommendedName>
        <fullName evidence="8">Peptidase M50 domain-containing protein</fullName>
    </recommendedName>
</protein>
<sequence length="326" mass="37263">MKKLFSPACGTILGLFLLLIIFPAARETFVLGYLGIMLAVGAHEFGHFLAGYVNGIKPLYLIVGFIKFNFENGFHIQFNNDWMYYGGIYRYKIANYPGKAVLSLLVGGPLISLFGSFALLFKIDFLTIFGYSSLLLFVATVIPVNFFGLCSDGFKIHKLLVKDELFLLWQKMSDQLLQDYNEMTFKDVSRICDTIECQVVPSYMINTCLLYLIYACVIEGEIRKVRNSYQKLTRMIPTDSFNKNYYYSLLITLEVVLYKRMSSDLFAKVNLKKLDKISQKRLEYLSCLYLKNGQDVVASRSAFQNVLSSYGDKTSLLVQAEKQFLV</sequence>
<feature type="transmembrane region" description="Helical" evidence="7">
    <location>
        <begin position="128"/>
        <end position="149"/>
    </location>
</feature>
<comment type="similarity">
    <text evidence="3">Belongs to the peptidase M50B family.</text>
</comment>
<name>A0A1G9J359_STREI</name>
<feature type="transmembrane region" description="Helical" evidence="7">
    <location>
        <begin position="100"/>
        <end position="121"/>
    </location>
</feature>
<comment type="subcellular location">
    <subcellularLocation>
        <location evidence="2">Membrane</location>
        <topology evidence="2">Multi-pass membrane protein</topology>
    </subcellularLocation>
</comment>
<proteinExistence type="inferred from homology"/>
<dbReference type="GO" id="GO:0006508">
    <property type="term" value="P:proteolysis"/>
    <property type="evidence" value="ECO:0007669"/>
    <property type="project" value="InterPro"/>
</dbReference>
<dbReference type="RefSeq" id="WP_074566225.1">
    <property type="nucleotide sequence ID" value="NZ_FNGX01000001.1"/>
</dbReference>
<gene>
    <name evidence="9" type="ORF">SAMN05216400_0437</name>
</gene>